<proteinExistence type="predicted"/>
<feature type="region of interest" description="Disordered" evidence="1">
    <location>
        <begin position="1"/>
        <end position="22"/>
    </location>
</feature>
<feature type="region of interest" description="Disordered" evidence="1">
    <location>
        <begin position="56"/>
        <end position="99"/>
    </location>
</feature>
<evidence type="ECO:0000313" key="3">
    <source>
        <dbReference type="Proteomes" id="UP001627154"/>
    </source>
</evidence>
<dbReference type="EMBL" id="JBJJXI010000083">
    <property type="protein sequence ID" value="KAL3395335.1"/>
    <property type="molecule type" value="Genomic_DNA"/>
</dbReference>
<accession>A0ABD2WQU6</accession>
<organism evidence="2 3">
    <name type="scientific">Trichogramma kaykai</name>
    <dbReference type="NCBI Taxonomy" id="54128"/>
    <lineage>
        <taxon>Eukaryota</taxon>
        <taxon>Metazoa</taxon>
        <taxon>Ecdysozoa</taxon>
        <taxon>Arthropoda</taxon>
        <taxon>Hexapoda</taxon>
        <taxon>Insecta</taxon>
        <taxon>Pterygota</taxon>
        <taxon>Neoptera</taxon>
        <taxon>Endopterygota</taxon>
        <taxon>Hymenoptera</taxon>
        <taxon>Apocrita</taxon>
        <taxon>Proctotrupomorpha</taxon>
        <taxon>Chalcidoidea</taxon>
        <taxon>Trichogrammatidae</taxon>
        <taxon>Trichogramma</taxon>
    </lineage>
</organism>
<comment type="caution">
    <text evidence="2">The sequence shown here is derived from an EMBL/GenBank/DDBJ whole genome shotgun (WGS) entry which is preliminary data.</text>
</comment>
<evidence type="ECO:0000256" key="1">
    <source>
        <dbReference type="SAM" id="MobiDB-lite"/>
    </source>
</evidence>
<reference evidence="2 3" key="1">
    <citation type="journal article" date="2024" name="bioRxiv">
        <title>A reference genome for Trichogramma kaykai: A tiny desert-dwelling parasitoid wasp with competing sex-ratio distorters.</title>
        <authorList>
            <person name="Culotta J."/>
            <person name="Lindsey A.R."/>
        </authorList>
    </citation>
    <scope>NUCLEOTIDE SEQUENCE [LARGE SCALE GENOMIC DNA]</scope>
    <source>
        <strain evidence="2 3">KSX58</strain>
    </source>
</reference>
<protein>
    <submittedName>
        <fullName evidence="2">Uncharacterized protein</fullName>
    </submittedName>
</protein>
<gene>
    <name evidence="2" type="ORF">TKK_010605</name>
</gene>
<sequence>MENNEADGLHQPEGANQVPAVNPVVPNDMLQLQNMVREMQAHIALQDQQLRRQQELMAEQHQRRLAEEQLRQQRQQQQRQRAEERQRQQRQQQQRQQGQ</sequence>
<dbReference type="Proteomes" id="UP001627154">
    <property type="component" value="Unassembled WGS sequence"/>
</dbReference>
<feature type="compositionally biased region" description="Basic and acidic residues" evidence="1">
    <location>
        <begin position="56"/>
        <end position="71"/>
    </location>
</feature>
<name>A0ABD2WQU6_9HYME</name>
<evidence type="ECO:0000313" key="2">
    <source>
        <dbReference type="EMBL" id="KAL3395335.1"/>
    </source>
</evidence>
<keyword evidence="3" id="KW-1185">Reference proteome</keyword>
<dbReference type="AlphaFoldDB" id="A0ABD2WQU6"/>
<feature type="compositionally biased region" description="Low complexity" evidence="1">
    <location>
        <begin position="89"/>
        <end position="99"/>
    </location>
</feature>